<feature type="domain" description="MurNAc-LAA" evidence="5">
    <location>
        <begin position="343"/>
        <end position="457"/>
    </location>
</feature>
<evidence type="ECO:0000313" key="7">
    <source>
        <dbReference type="Proteomes" id="UP000515240"/>
    </source>
</evidence>
<evidence type="ECO:0000256" key="4">
    <source>
        <dbReference type="SAM" id="MobiDB-lite"/>
    </source>
</evidence>
<dbReference type="Proteomes" id="UP000515240">
    <property type="component" value="Chromosome"/>
</dbReference>
<reference evidence="6 7" key="1">
    <citation type="journal article" date="2020" name="G3 (Bethesda)">
        <title>CeMbio - The Caenorhabditis elegans Microbiome Resource.</title>
        <authorList>
            <person name="Dirksen P."/>
            <person name="Assie A."/>
            <person name="Zimmermann J."/>
            <person name="Zhang F."/>
            <person name="Tietje A.M."/>
            <person name="Marsh S.A."/>
            <person name="Felix M.A."/>
            <person name="Shapira M."/>
            <person name="Kaleta C."/>
            <person name="Schulenburg H."/>
            <person name="Samuel B."/>
        </authorList>
    </citation>
    <scope>NUCLEOTIDE SEQUENCE [LARGE SCALE GENOMIC DNA]</scope>
    <source>
        <strain evidence="6 7">BIGb0172</strain>
    </source>
</reference>
<dbReference type="EC" id="3.5.1.28" evidence="2"/>
<evidence type="ECO:0000313" key="6">
    <source>
        <dbReference type="EMBL" id="QMV75703.1"/>
    </source>
</evidence>
<dbReference type="GO" id="GO:0008745">
    <property type="term" value="F:N-acetylmuramoyl-L-alanine amidase activity"/>
    <property type="evidence" value="ECO:0007669"/>
    <property type="project" value="UniProtKB-EC"/>
</dbReference>
<evidence type="ECO:0000256" key="1">
    <source>
        <dbReference type="ARBA" id="ARBA00001561"/>
    </source>
</evidence>
<evidence type="ECO:0000256" key="2">
    <source>
        <dbReference type="ARBA" id="ARBA00011901"/>
    </source>
</evidence>
<dbReference type="EMBL" id="CP058554">
    <property type="protein sequence ID" value="QMV75703.1"/>
    <property type="molecule type" value="Genomic_DNA"/>
</dbReference>
<comment type="catalytic activity">
    <reaction evidence="1">
        <text>Hydrolyzes the link between N-acetylmuramoyl residues and L-amino acid residues in certain cell-wall glycopeptides.</text>
        <dbReference type="EC" id="3.5.1.28"/>
    </reaction>
</comment>
<dbReference type="Pfam" id="PF01520">
    <property type="entry name" value="Amidase_3"/>
    <property type="match status" value="1"/>
</dbReference>
<gene>
    <name evidence="6" type="ORF">HS961_09540</name>
</gene>
<dbReference type="InterPro" id="IPR021731">
    <property type="entry name" value="AMIN_dom"/>
</dbReference>
<organism evidence="6 7">
    <name type="scientific">Comamonas piscis</name>
    <dbReference type="NCBI Taxonomy" id="1562974"/>
    <lineage>
        <taxon>Bacteria</taxon>
        <taxon>Pseudomonadati</taxon>
        <taxon>Pseudomonadota</taxon>
        <taxon>Betaproteobacteria</taxon>
        <taxon>Burkholderiales</taxon>
        <taxon>Comamonadaceae</taxon>
        <taxon>Comamonas</taxon>
    </lineage>
</organism>
<dbReference type="KEGG" id="cpis:HS961_09540"/>
<dbReference type="InterPro" id="IPR050695">
    <property type="entry name" value="N-acetylmuramoyl_amidase_3"/>
</dbReference>
<proteinExistence type="predicted"/>
<dbReference type="SMART" id="SM00646">
    <property type="entry name" value="Ami_3"/>
    <property type="match status" value="1"/>
</dbReference>
<dbReference type="GO" id="GO:0030288">
    <property type="term" value="C:outer membrane-bounded periplasmic space"/>
    <property type="evidence" value="ECO:0007669"/>
    <property type="project" value="TreeGrafter"/>
</dbReference>
<sequence>MPASHPGLSRRDVLRGGSLVLLLGSSHLAFGASIVAVRLWPSKDYTRVTIESDTPLKTEQRFVPEPPRLAVDIEGIDLNPALRELVAKVRSDDPNIAGIRVGQNSPNVVRLVIDLKQEAKPQVFTLKPVAPYQHRLVLDLYPARPNDPLESLISERMMENSHSAVAAAPAPTPTPAPNSSLPPSVAAAIAGDPPAPAALGTVVTAAAPSAAAVAQAADPLAELIAKSGNRPAAPAPIPVAPPPTVVAVAPPPPPPAAPPPSPPPPRGRPAARTDRLIIVALDPGHGGEDPGATGPSGTREKDIVLKVGHMLRERINNSSVGGNPMRAFMTRDADFFVPLNTRVEKARRVQADMVGGLNVAGVGSSDAHVQRALLDMSTTAQINDSLKLGTHVLGQLGQFARLHKPRVEQAGFAVLKAPDIPSVLIETAFISNPEEEAKLRSTAYQNQLADAIMRGIQAYFAKNPPLARNRSV</sequence>
<protein>
    <recommendedName>
        <fullName evidence="2">N-acetylmuramoyl-L-alanine amidase</fullName>
        <ecNumber evidence="2">3.5.1.28</ecNumber>
    </recommendedName>
</protein>
<name>A0A7G5ENX8_9BURK</name>
<dbReference type="RefSeq" id="WP_182328198.1">
    <property type="nucleotide sequence ID" value="NZ_CP058554.1"/>
</dbReference>
<dbReference type="Gene3D" id="2.60.40.3500">
    <property type="match status" value="1"/>
</dbReference>
<dbReference type="Pfam" id="PF11741">
    <property type="entry name" value="AMIN"/>
    <property type="match status" value="1"/>
</dbReference>
<accession>A0A7G5ENX8</accession>
<dbReference type="AlphaFoldDB" id="A0A7G5ENX8"/>
<evidence type="ECO:0000259" key="5">
    <source>
        <dbReference type="SMART" id="SM00646"/>
    </source>
</evidence>
<dbReference type="CDD" id="cd02696">
    <property type="entry name" value="MurNAc-LAA"/>
    <property type="match status" value="1"/>
</dbReference>
<dbReference type="PANTHER" id="PTHR30404">
    <property type="entry name" value="N-ACETYLMURAMOYL-L-ALANINE AMIDASE"/>
    <property type="match status" value="1"/>
</dbReference>
<keyword evidence="3" id="KW-0378">Hydrolase</keyword>
<dbReference type="Gene3D" id="3.40.630.40">
    <property type="entry name" value="Zn-dependent exopeptidases"/>
    <property type="match status" value="2"/>
</dbReference>
<dbReference type="InterPro" id="IPR002508">
    <property type="entry name" value="MurNAc-LAA_cat"/>
</dbReference>
<evidence type="ECO:0000256" key="3">
    <source>
        <dbReference type="ARBA" id="ARBA00022801"/>
    </source>
</evidence>
<feature type="compositionally biased region" description="Pro residues" evidence="4">
    <location>
        <begin position="248"/>
        <end position="267"/>
    </location>
</feature>
<dbReference type="SUPFAM" id="SSF53187">
    <property type="entry name" value="Zn-dependent exopeptidases"/>
    <property type="match status" value="1"/>
</dbReference>
<feature type="region of interest" description="Disordered" evidence="4">
    <location>
        <begin position="248"/>
        <end position="270"/>
    </location>
</feature>
<keyword evidence="7" id="KW-1185">Reference proteome</keyword>
<dbReference type="GO" id="GO:0009253">
    <property type="term" value="P:peptidoglycan catabolic process"/>
    <property type="evidence" value="ECO:0007669"/>
    <property type="project" value="InterPro"/>
</dbReference>
<dbReference type="PANTHER" id="PTHR30404:SF0">
    <property type="entry name" value="N-ACETYLMURAMOYL-L-ALANINE AMIDASE AMIC"/>
    <property type="match status" value="1"/>
</dbReference>